<organism evidence="1 2">
    <name type="scientific">Dorcoceras hygrometricum</name>
    <dbReference type="NCBI Taxonomy" id="472368"/>
    <lineage>
        <taxon>Eukaryota</taxon>
        <taxon>Viridiplantae</taxon>
        <taxon>Streptophyta</taxon>
        <taxon>Embryophyta</taxon>
        <taxon>Tracheophyta</taxon>
        <taxon>Spermatophyta</taxon>
        <taxon>Magnoliopsida</taxon>
        <taxon>eudicotyledons</taxon>
        <taxon>Gunneridae</taxon>
        <taxon>Pentapetalae</taxon>
        <taxon>asterids</taxon>
        <taxon>lamiids</taxon>
        <taxon>Lamiales</taxon>
        <taxon>Gesneriaceae</taxon>
        <taxon>Didymocarpoideae</taxon>
        <taxon>Trichosporeae</taxon>
        <taxon>Loxocarpinae</taxon>
        <taxon>Dorcoceras</taxon>
    </lineage>
</organism>
<keyword evidence="2" id="KW-1185">Reference proteome</keyword>
<dbReference type="AlphaFoldDB" id="A0A2Z6ZYJ8"/>
<reference evidence="1 2" key="1">
    <citation type="journal article" date="2015" name="Proc. Natl. Acad. Sci. U.S.A.">
        <title>The resurrection genome of Boea hygrometrica: A blueprint for survival of dehydration.</title>
        <authorList>
            <person name="Xiao L."/>
            <person name="Yang G."/>
            <person name="Zhang L."/>
            <person name="Yang X."/>
            <person name="Zhao S."/>
            <person name="Ji Z."/>
            <person name="Zhou Q."/>
            <person name="Hu M."/>
            <person name="Wang Y."/>
            <person name="Chen M."/>
            <person name="Xu Y."/>
            <person name="Jin H."/>
            <person name="Xiao X."/>
            <person name="Hu G."/>
            <person name="Bao F."/>
            <person name="Hu Y."/>
            <person name="Wan P."/>
            <person name="Li L."/>
            <person name="Deng X."/>
            <person name="Kuang T."/>
            <person name="Xiang C."/>
            <person name="Zhu J.K."/>
            <person name="Oliver M.J."/>
            <person name="He Y."/>
        </authorList>
    </citation>
    <scope>NUCLEOTIDE SEQUENCE [LARGE SCALE GENOMIC DNA]</scope>
    <source>
        <strain evidence="2">cv. XS01</strain>
    </source>
</reference>
<protein>
    <submittedName>
        <fullName evidence="1">Uncharacterized protein</fullName>
    </submittedName>
</protein>
<name>A0A2Z6ZYJ8_9LAMI</name>
<evidence type="ECO:0000313" key="1">
    <source>
        <dbReference type="EMBL" id="KZV14388.1"/>
    </source>
</evidence>
<evidence type="ECO:0000313" key="2">
    <source>
        <dbReference type="Proteomes" id="UP000250235"/>
    </source>
</evidence>
<proteinExistence type="predicted"/>
<gene>
    <name evidence="1" type="ORF">F511_17689</name>
</gene>
<sequence>MQIKTASQRLTQTTSHKICHPIFQQLGAITKCDNKPRLNPQNDVASTNPNDDVLYPLQELSADRYKSAVASQNVTVSKSYSALLLKSTKVYVILTTLNNNAYVDISVISRYKTHNDIVSHPIQNTLIQPATDSYTLD</sequence>
<dbReference type="Proteomes" id="UP000250235">
    <property type="component" value="Unassembled WGS sequence"/>
</dbReference>
<accession>A0A2Z6ZYJ8</accession>
<dbReference type="EMBL" id="KV020720">
    <property type="protein sequence ID" value="KZV14388.1"/>
    <property type="molecule type" value="Genomic_DNA"/>
</dbReference>